<dbReference type="Proteomes" id="UP000002210">
    <property type="component" value="Plasmid p03BB102_179"/>
</dbReference>
<proteinExistence type="predicted"/>
<dbReference type="EMBL" id="CP001406">
    <property type="protein sequence ID" value="ACO25734.1"/>
    <property type="molecule type" value="Genomic_DNA"/>
</dbReference>
<keyword evidence="1" id="KW-0614">Plasmid</keyword>
<reference evidence="1 2" key="1">
    <citation type="submission" date="2009-02" db="EMBL/GenBank/DDBJ databases">
        <title>Genome sequence of Bacillus cereus 03BB102.</title>
        <authorList>
            <person name="Dodson R.J."/>
            <person name="Jackson P."/>
            <person name="Munk A.C."/>
            <person name="Brettin T."/>
            <person name="Bruce D."/>
            <person name="Detter C."/>
            <person name="Tapia R."/>
            <person name="Han C."/>
            <person name="Sutton G."/>
            <person name="Sims D."/>
        </authorList>
    </citation>
    <scope>NUCLEOTIDE SEQUENCE [LARGE SCALE GENOMIC DNA]</scope>
    <source>
        <strain evidence="1 2">03BB102</strain>
        <plasmid evidence="2">Plasmid p03BB102_179</plasmid>
    </source>
</reference>
<protein>
    <submittedName>
        <fullName evidence="1">Uncharacterized protein</fullName>
    </submittedName>
</protein>
<organism evidence="1 2">
    <name type="scientific">Bacillus cereus (strain 03BB102)</name>
    <dbReference type="NCBI Taxonomy" id="572264"/>
    <lineage>
        <taxon>Bacteria</taxon>
        <taxon>Bacillati</taxon>
        <taxon>Bacillota</taxon>
        <taxon>Bacilli</taxon>
        <taxon>Bacillales</taxon>
        <taxon>Bacillaceae</taxon>
        <taxon>Bacillus</taxon>
        <taxon>Bacillus cereus group</taxon>
    </lineage>
</organism>
<accession>A0A125Y9Z4</accession>
<dbReference type="AlphaFoldDB" id="A0A125Y9Z4"/>
<dbReference type="RefSeq" id="WP_000415716.1">
    <property type="nucleotide sequence ID" value="NC_012473.1"/>
</dbReference>
<evidence type="ECO:0000313" key="1">
    <source>
        <dbReference type="EMBL" id="ACO25734.1"/>
    </source>
</evidence>
<dbReference type="PATRIC" id="fig|572264.18.peg.5506"/>
<name>A0A125Y9Z4_BACC3</name>
<dbReference type="KEGG" id="bcx:BCA_A0138"/>
<geneLocation type="plasmid" evidence="1 2">
    <name>p03BB102_179</name>
</geneLocation>
<evidence type="ECO:0000313" key="2">
    <source>
        <dbReference type="Proteomes" id="UP000002210"/>
    </source>
</evidence>
<gene>
    <name evidence="1" type="ordered locus">BCA_A0138</name>
</gene>
<sequence>MEKSLEQFQYNWNNKTPQKLTDTYYATINNMYLDKYNNSIIDLNFNLGGFIDNYKTYKKEERYVEIELPYGVTFTGEPSKINSNKLKLYYYVKGYIRNAGYFYNITVDLLKGSNTGRILLRRAALNYYYLHLYMHNIKLNIDTNIYIKNYLTFKAGGNYIYINNKILK</sequence>